<organism evidence="1">
    <name type="scientific">Arundo donax</name>
    <name type="common">Giant reed</name>
    <name type="synonym">Donax arundinaceus</name>
    <dbReference type="NCBI Taxonomy" id="35708"/>
    <lineage>
        <taxon>Eukaryota</taxon>
        <taxon>Viridiplantae</taxon>
        <taxon>Streptophyta</taxon>
        <taxon>Embryophyta</taxon>
        <taxon>Tracheophyta</taxon>
        <taxon>Spermatophyta</taxon>
        <taxon>Magnoliopsida</taxon>
        <taxon>Liliopsida</taxon>
        <taxon>Poales</taxon>
        <taxon>Poaceae</taxon>
        <taxon>PACMAD clade</taxon>
        <taxon>Arundinoideae</taxon>
        <taxon>Arundineae</taxon>
        <taxon>Arundo</taxon>
    </lineage>
</organism>
<sequence>MTTCKWEHNIQLGSIAATTNPQT</sequence>
<proteinExistence type="predicted"/>
<dbReference type="AlphaFoldDB" id="A0A0A9AV13"/>
<reference evidence="1" key="2">
    <citation type="journal article" date="2015" name="Data Brief">
        <title>Shoot transcriptome of the giant reed, Arundo donax.</title>
        <authorList>
            <person name="Barrero R.A."/>
            <person name="Guerrero F.D."/>
            <person name="Moolhuijzen P."/>
            <person name="Goolsby J.A."/>
            <person name="Tidwell J."/>
            <person name="Bellgard S.E."/>
            <person name="Bellgard M.I."/>
        </authorList>
    </citation>
    <scope>NUCLEOTIDE SEQUENCE</scope>
    <source>
        <tissue evidence="1">Shoot tissue taken approximately 20 cm above the soil surface</tissue>
    </source>
</reference>
<protein>
    <submittedName>
        <fullName evidence="1">Uncharacterized protein</fullName>
    </submittedName>
</protein>
<reference evidence="1" key="1">
    <citation type="submission" date="2014-09" db="EMBL/GenBank/DDBJ databases">
        <authorList>
            <person name="Magalhaes I.L.F."/>
            <person name="Oliveira U."/>
            <person name="Santos F.R."/>
            <person name="Vidigal T.H.D.A."/>
            <person name="Brescovit A.D."/>
            <person name="Santos A.J."/>
        </authorList>
    </citation>
    <scope>NUCLEOTIDE SEQUENCE</scope>
    <source>
        <tissue evidence="1">Shoot tissue taken approximately 20 cm above the soil surface</tissue>
    </source>
</reference>
<accession>A0A0A9AV13</accession>
<dbReference type="EMBL" id="GBRH01246958">
    <property type="protein sequence ID" value="JAD50937.1"/>
    <property type="molecule type" value="Transcribed_RNA"/>
</dbReference>
<name>A0A0A9AV13_ARUDO</name>
<evidence type="ECO:0000313" key="1">
    <source>
        <dbReference type="EMBL" id="JAD50937.1"/>
    </source>
</evidence>